<feature type="compositionally biased region" description="Polar residues" evidence="1">
    <location>
        <begin position="1"/>
        <end position="10"/>
    </location>
</feature>
<proteinExistence type="predicted"/>
<dbReference type="AlphaFoldDB" id="A0AAW2UGI2"/>
<evidence type="ECO:0000313" key="2">
    <source>
        <dbReference type="EMBL" id="KAL0415883.1"/>
    </source>
</evidence>
<gene>
    <name evidence="2" type="ORF">Slati_3420200</name>
</gene>
<feature type="region of interest" description="Disordered" evidence="1">
    <location>
        <begin position="76"/>
        <end position="100"/>
    </location>
</feature>
<feature type="region of interest" description="Disordered" evidence="1">
    <location>
        <begin position="1"/>
        <end position="25"/>
    </location>
</feature>
<accession>A0AAW2UGI2</accession>
<organism evidence="2">
    <name type="scientific">Sesamum latifolium</name>
    <dbReference type="NCBI Taxonomy" id="2727402"/>
    <lineage>
        <taxon>Eukaryota</taxon>
        <taxon>Viridiplantae</taxon>
        <taxon>Streptophyta</taxon>
        <taxon>Embryophyta</taxon>
        <taxon>Tracheophyta</taxon>
        <taxon>Spermatophyta</taxon>
        <taxon>Magnoliopsida</taxon>
        <taxon>eudicotyledons</taxon>
        <taxon>Gunneridae</taxon>
        <taxon>Pentapetalae</taxon>
        <taxon>asterids</taxon>
        <taxon>lamiids</taxon>
        <taxon>Lamiales</taxon>
        <taxon>Pedaliaceae</taxon>
        <taxon>Sesamum</taxon>
    </lineage>
</organism>
<reference evidence="2" key="2">
    <citation type="journal article" date="2024" name="Plant">
        <title>Genomic evolution and insights into agronomic trait innovations of Sesamum species.</title>
        <authorList>
            <person name="Miao H."/>
            <person name="Wang L."/>
            <person name="Qu L."/>
            <person name="Liu H."/>
            <person name="Sun Y."/>
            <person name="Le M."/>
            <person name="Wang Q."/>
            <person name="Wei S."/>
            <person name="Zheng Y."/>
            <person name="Lin W."/>
            <person name="Duan Y."/>
            <person name="Cao H."/>
            <person name="Xiong S."/>
            <person name="Wang X."/>
            <person name="Wei L."/>
            <person name="Li C."/>
            <person name="Ma Q."/>
            <person name="Ju M."/>
            <person name="Zhao R."/>
            <person name="Li G."/>
            <person name="Mu C."/>
            <person name="Tian Q."/>
            <person name="Mei H."/>
            <person name="Zhang T."/>
            <person name="Gao T."/>
            <person name="Zhang H."/>
        </authorList>
    </citation>
    <scope>NUCLEOTIDE SEQUENCE</scope>
    <source>
        <strain evidence="2">KEN1</strain>
    </source>
</reference>
<sequence length="100" mass="11091">MEVLSNTANKQKAVEIPGNTQAASCCRDVPTSDHWRIRPRTPGTSYTPFKICRSCSRPPTTQHFLGRITSSFARSYSTDSFSDHPRTSGNTGPRSYSHSI</sequence>
<dbReference type="EMBL" id="JACGWN010000012">
    <property type="protein sequence ID" value="KAL0415883.1"/>
    <property type="molecule type" value="Genomic_DNA"/>
</dbReference>
<evidence type="ECO:0000256" key="1">
    <source>
        <dbReference type="SAM" id="MobiDB-lite"/>
    </source>
</evidence>
<name>A0AAW2UGI2_9LAMI</name>
<feature type="compositionally biased region" description="Polar residues" evidence="1">
    <location>
        <begin position="87"/>
        <end position="100"/>
    </location>
</feature>
<reference evidence="2" key="1">
    <citation type="submission" date="2020-06" db="EMBL/GenBank/DDBJ databases">
        <authorList>
            <person name="Li T."/>
            <person name="Hu X."/>
            <person name="Zhang T."/>
            <person name="Song X."/>
            <person name="Zhang H."/>
            <person name="Dai N."/>
            <person name="Sheng W."/>
            <person name="Hou X."/>
            <person name="Wei L."/>
        </authorList>
    </citation>
    <scope>NUCLEOTIDE SEQUENCE</scope>
    <source>
        <strain evidence="2">KEN1</strain>
        <tissue evidence="2">Leaf</tissue>
    </source>
</reference>
<protein>
    <submittedName>
        <fullName evidence="2">Uncharacterized protein</fullName>
    </submittedName>
</protein>
<comment type="caution">
    <text evidence="2">The sequence shown here is derived from an EMBL/GenBank/DDBJ whole genome shotgun (WGS) entry which is preliminary data.</text>
</comment>